<evidence type="ECO:0000256" key="1">
    <source>
        <dbReference type="ARBA" id="ARBA00022448"/>
    </source>
</evidence>
<dbReference type="Gene3D" id="3.40.50.300">
    <property type="entry name" value="P-loop containing nucleotide triphosphate hydrolases"/>
    <property type="match status" value="1"/>
</dbReference>
<dbReference type="Proteomes" id="UP000741863">
    <property type="component" value="Unassembled WGS sequence"/>
</dbReference>
<evidence type="ECO:0000259" key="8">
    <source>
        <dbReference type="PROSITE" id="PS50893"/>
    </source>
</evidence>
<dbReference type="Pfam" id="PF00005">
    <property type="entry name" value="ABC_tran"/>
    <property type="match status" value="1"/>
</dbReference>
<dbReference type="GO" id="GO:0005524">
    <property type="term" value="F:ATP binding"/>
    <property type="evidence" value="ECO:0007669"/>
    <property type="project" value="UniProtKB-KW"/>
</dbReference>
<evidence type="ECO:0000256" key="3">
    <source>
        <dbReference type="ARBA" id="ARBA00022741"/>
    </source>
</evidence>
<dbReference type="InterPro" id="IPR041193">
    <property type="entry name" value="CysA_C"/>
</dbReference>
<accession>A0ABS2PAJ6</accession>
<keyword evidence="2" id="KW-1003">Cell membrane</keyword>
<dbReference type="PROSITE" id="PS50893">
    <property type="entry name" value="ABC_TRANSPORTER_2"/>
    <property type="match status" value="1"/>
</dbReference>
<dbReference type="InterPro" id="IPR003593">
    <property type="entry name" value="AAA+_ATPase"/>
</dbReference>
<dbReference type="Pfam" id="PF17850">
    <property type="entry name" value="CysA_C_terminal"/>
    <property type="match status" value="1"/>
</dbReference>
<dbReference type="InterPro" id="IPR008995">
    <property type="entry name" value="Mo/tungstate-bd_C_term_dom"/>
</dbReference>
<dbReference type="InterPro" id="IPR003439">
    <property type="entry name" value="ABC_transporter-like_ATP-bd"/>
</dbReference>
<dbReference type="InterPro" id="IPR050093">
    <property type="entry name" value="ABC_SmlMolc_Importer"/>
</dbReference>
<sequence length="357" mass="39608">MSITITGITKDFGKTKVLKNINLTVKEGELLALLGPSGSGKTTLLRMIAGLEHASKGDIFFDGNNMTNVNAKDRNVGFVFQHYALFSHMKVKDNIAYGLRVKKKKDRPTKSQIDSKVNELLELVKLEGLGERYPSQLSGGQKQRVALARSLAIEPSVLLLDEPFGALDAQVRKELRRWLRTLHKQTGVTTVFVTHDQEEALDVADQVIVLNDGEIIQEGTPSDIYDSPNSPFMYRFLGNANELKGTATKEGISIGGVTLASGEPLADGENVVSYVRPHEISLAHTSGNDHRLEVEITKTHPVGPIVFIEARRLDRAQEHIEIELSKGTFDNLSIKVGDIMYAHVERFRTFQANEYMI</sequence>
<dbReference type="PANTHER" id="PTHR42781:SF4">
    <property type="entry name" value="SPERMIDINE_PUTRESCINE IMPORT ATP-BINDING PROTEIN POTA"/>
    <property type="match status" value="1"/>
</dbReference>
<dbReference type="InterPro" id="IPR024765">
    <property type="entry name" value="TOBE-like"/>
</dbReference>
<keyword evidence="1" id="KW-0813">Transport</keyword>
<keyword evidence="7" id="KW-0472">Membrane</keyword>
<gene>
    <name evidence="9" type="ORF">JOD17_001415</name>
</gene>
<evidence type="ECO:0000313" key="10">
    <source>
        <dbReference type="Proteomes" id="UP000741863"/>
    </source>
</evidence>
<evidence type="ECO:0000256" key="2">
    <source>
        <dbReference type="ARBA" id="ARBA00022475"/>
    </source>
</evidence>
<evidence type="ECO:0000256" key="4">
    <source>
        <dbReference type="ARBA" id="ARBA00022840"/>
    </source>
</evidence>
<dbReference type="InterPro" id="IPR027417">
    <property type="entry name" value="P-loop_NTPase"/>
</dbReference>
<dbReference type="EMBL" id="JAFBEC010000003">
    <property type="protein sequence ID" value="MBM7632322.1"/>
    <property type="molecule type" value="Genomic_DNA"/>
</dbReference>
<dbReference type="PANTHER" id="PTHR42781">
    <property type="entry name" value="SPERMIDINE/PUTRESCINE IMPORT ATP-BINDING PROTEIN POTA"/>
    <property type="match status" value="1"/>
</dbReference>
<dbReference type="SUPFAM" id="SSF50331">
    <property type="entry name" value="MOP-like"/>
    <property type="match status" value="1"/>
</dbReference>
<dbReference type="PROSITE" id="PS00211">
    <property type="entry name" value="ABC_TRANSPORTER_1"/>
    <property type="match status" value="1"/>
</dbReference>
<name>A0ABS2PAJ6_9BACL</name>
<keyword evidence="6" id="KW-0764">Sulfate transport</keyword>
<dbReference type="InterPro" id="IPR017871">
    <property type="entry name" value="ABC_transporter-like_CS"/>
</dbReference>
<evidence type="ECO:0000256" key="5">
    <source>
        <dbReference type="ARBA" id="ARBA00022967"/>
    </source>
</evidence>
<dbReference type="RefSeq" id="WP_204696480.1">
    <property type="nucleotide sequence ID" value="NZ_JAFBEC010000003.1"/>
</dbReference>
<evidence type="ECO:0000256" key="7">
    <source>
        <dbReference type="ARBA" id="ARBA00023136"/>
    </source>
</evidence>
<evidence type="ECO:0000256" key="6">
    <source>
        <dbReference type="ARBA" id="ARBA00023032"/>
    </source>
</evidence>
<dbReference type="InterPro" id="IPR005666">
    <property type="entry name" value="Sulph_transpt1"/>
</dbReference>
<keyword evidence="4 9" id="KW-0067">ATP-binding</keyword>
<comment type="caution">
    <text evidence="9">The sequence shown here is derived from an EMBL/GenBank/DDBJ whole genome shotgun (WGS) entry which is preliminary data.</text>
</comment>
<keyword evidence="10" id="KW-1185">Reference proteome</keyword>
<proteinExistence type="predicted"/>
<dbReference type="SMART" id="SM00382">
    <property type="entry name" value="AAA"/>
    <property type="match status" value="1"/>
</dbReference>
<organism evidence="9 10">
    <name type="scientific">Geomicrobium sediminis</name>
    <dbReference type="NCBI Taxonomy" id="1347788"/>
    <lineage>
        <taxon>Bacteria</taxon>
        <taxon>Bacillati</taxon>
        <taxon>Bacillota</taxon>
        <taxon>Bacilli</taxon>
        <taxon>Bacillales</taxon>
        <taxon>Geomicrobium</taxon>
    </lineage>
</organism>
<feature type="domain" description="ABC transporter" evidence="8">
    <location>
        <begin position="3"/>
        <end position="237"/>
    </location>
</feature>
<dbReference type="NCBIfam" id="TIGR00968">
    <property type="entry name" value="3a0106s01"/>
    <property type="match status" value="1"/>
</dbReference>
<keyword evidence="5" id="KW-1278">Translocase</keyword>
<reference evidence="9 10" key="1">
    <citation type="submission" date="2021-01" db="EMBL/GenBank/DDBJ databases">
        <title>Genomic Encyclopedia of Type Strains, Phase IV (KMG-IV): sequencing the most valuable type-strain genomes for metagenomic binning, comparative biology and taxonomic classification.</title>
        <authorList>
            <person name="Goeker M."/>
        </authorList>
    </citation>
    <scope>NUCLEOTIDE SEQUENCE [LARGE SCALE GENOMIC DNA]</scope>
    <source>
        <strain evidence="9 10">DSM 25540</strain>
    </source>
</reference>
<dbReference type="Pfam" id="PF12857">
    <property type="entry name" value="TOBE_3"/>
    <property type="match status" value="1"/>
</dbReference>
<keyword evidence="3" id="KW-0547">Nucleotide-binding</keyword>
<protein>
    <submittedName>
        <fullName evidence="9">Sulfate transport system ATP-binding protein</fullName>
    </submittedName>
</protein>
<evidence type="ECO:0000313" key="9">
    <source>
        <dbReference type="EMBL" id="MBM7632322.1"/>
    </source>
</evidence>
<dbReference type="SUPFAM" id="SSF52540">
    <property type="entry name" value="P-loop containing nucleoside triphosphate hydrolases"/>
    <property type="match status" value="1"/>
</dbReference>